<reference evidence="3 4" key="1">
    <citation type="submission" date="2010-12" db="EMBL/GenBank/DDBJ databases">
        <authorList>
            <person name="Muzny D."/>
            <person name="Qin X."/>
            <person name="Deng J."/>
            <person name="Jiang H."/>
            <person name="Liu Y."/>
            <person name="Qu J."/>
            <person name="Song X.-Z."/>
            <person name="Zhang L."/>
            <person name="Thornton R."/>
            <person name="Coyle M."/>
            <person name="Francisco L."/>
            <person name="Jackson L."/>
            <person name="Javaid M."/>
            <person name="Korchina V."/>
            <person name="Kovar C."/>
            <person name="Mata R."/>
            <person name="Mathew T."/>
            <person name="Ngo R."/>
            <person name="Nguyen L."/>
            <person name="Nguyen N."/>
            <person name="Okwuonu G."/>
            <person name="Ongeri F."/>
            <person name="Pham C."/>
            <person name="Simmons D."/>
            <person name="Wilczek-Boney K."/>
            <person name="Hale W."/>
            <person name="Jakkamsetti A."/>
            <person name="Pham P."/>
            <person name="Ruth R."/>
            <person name="San Lucas F."/>
            <person name="Warren J."/>
            <person name="Zhang J."/>
            <person name="Zhao Z."/>
            <person name="Zhou C."/>
            <person name="Zhu D."/>
            <person name="Lee S."/>
            <person name="Bess C."/>
            <person name="Blankenburg K."/>
            <person name="Forbes L."/>
            <person name="Fu Q."/>
            <person name="Gubbala S."/>
            <person name="Hirani K."/>
            <person name="Jayaseelan J.C."/>
            <person name="Lara F."/>
            <person name="Munidasa M."/>
            <person name="Palculict T."/>
            <person name="Patil S."/>
            <person name="Pu L.-L."/>
            <person name="Saada N."/>
            <person name="Tang L."/>
            <person name="Weissenberger G."/>
            <person name="Zhu Y."/>
            <person name="Hemphill L."/>
            <person name="Shang Y."/>
            <person name="Youmans B."/>
            <person name="Ayvaz T."/>
            <person name="Ross M."/>
            <person name="Santibanez J."/>
            <person name="Aqrawi P."/>
            <person name="Gross S."/>
            <person name="Joshi V."/>
            <person name="Fowler G."/>
            <person name="Nazareth L."/>
            <person name="Reid J."/>
            <person name="Worley K."/>
            <person name="Petrosino J."/>
            <person name="Highlander S."/>
            <person name="Gibbs R."/>
        </authorList>
    </citation>
    <scope>NUCLEOTIDE SEQUENCE [LARGE SCALE GENOMIC DNA]</scope>
    <source>
        <strain evidence="3 4">ATCC 51599</strain>
    </source>
</reference>
<keyword evidence="4" id="KW-1185">Reference proteome</keyword>
<name>E7RYJ0_9BURK</name>
<evidence type="ECO:0000256" key="2">
    <source>
        <dbReference type="SAM" id="SignalP"/>
    </source>
</evidence>
<comment type="caution">
    <text evidence="3">The sequence shown here is derived from an EMBL/GenBank/DDBJ whole genome shotgun (WGS) entry which is preliminary data.</text>
</comment>
<feature type="compositionally biased region" description="Basic and acidic residues" evidence="1">
    <location>
        <begin position="40"/>
        <end position="59"/>
    </location>
</feature>
<evidence type="ECO:0000313" key="3">
    <source>
        <dbReference type="EMBL" id="EFV94498.1"/>
    </source>
</evidence>
<dbReference type="HOGENOM" id="CLU_1419883_0_0_4"/>
<dbReference type="Proteomes" id="UP000011021">
    <property type="component" value="Unassembled WGS sequence"/>
</dbReference>
<accession>E7RYJ0</accession>
<gene>
    <name evidence="3" type="ORF">HMPREF0551_1754</name>
</gene>
<protein>
    <submittedName>
        <fullName evidence="3">Uncharacterized protein</fullName>
    </submittedName>
</protein>
<sequence length="191" mass="20516">MTFSLLPSSLSAVSSRRALAAVLLLSAALTGCSSMTSGEGGKRESLEQKAIREGAREDVEADRREQLAEMLRQDPGASLSDLPHARLAAQTNHACLAAIETMAERYSGRRVMLGEAAFVDSSDLVLDQTFLRGPDGQILDGRRGKPQPFIMQLRFGPRGCMAVVPAQSSAVLPVPAAQTLRECRCLPPPRK</sequence>
<feature type="signal peptide" evidence="2">
    <location>
        <begin position="1"/>
        <end position="20"/>
    </location>
</feature>
<dbReference type="AlphaFoldDB" id="E7RYJ0"/>
<dbReference type="STRING" id="887898.HMPREF0551_1754"/>
<evidence type="ECO:0000313" key="4">
    <source>
        <dbReference type="Proteomes" id="UP000011021"/>
    </source>
</evidence>
<organism evidence="3 4">
    <name type="scientific">Lautropia mirabilis ATCC 51599</name>
    <dbReference type="NCBI Taxonomy" id="887898"/>
    <lineage>
        <taxon>Bacteria</taxon>
        <taxon>Pseudomonadati</taxon>
        <taxon>Pseudomonadota</taxon>
        <taxon>Betaproteobacteria</taxon>
        <taxon>Burkholderiales</taxon>
        <taxon>Burkholderiaceae</taxon>
        <taxon>Lautropia</taxon>
    </lineage>
</organism>
<dbReference type="RefSeq" id="WP_005674087.1">
    <property type="nucleotide sequence ID" value="NZ_CP146288.1"/>
</dbReference>
<keyword evidence="2" id="KW-0732">Signal</keyword>
<feature type="chain" id="PRO_5003224134" evidence="2">
    <location>
        <begin position="21"/>
        <end position="191"/>
    </location>
</feature>
<dbReference type="EMBL" id="AEQP01000017">
    <property type="protein sequence ID" value="EFV94498.1"/>
    <property type="molecule type" value="Genomic_DNA"/>
</dbReference>
<proteinExistence type="predicted"/>
<evidence type="ECO:0000256" key="1">
    <source>
        <dbReference type="SAM" id="MobiDB-lite"/>
    </source>
</evidence>
<feature type="region of interest" description="Disordered" evidence="1">
    <location>
        <begin position="34"/>
        <end position="59"/>
    </location>
</feature>